<dbReference type="SUPFAM" id="SSF69796">
    <property type="entry name" value="Thymidylate synthase-complementing protein Thy1"/>
    <property type="match status" value="1"/>
</dbReference>
<feature type="binding site" evidence="1">
    <location>
        <position position="169"/>
    </location>
    <ligand>
        <name>dUMP</name>
        <dbReference type="ChEBI" id="CHEBI:246422"/>
        <note>ligand shared between dimeric partners</note>
    </ligand>
</feature>
<comment type="cofactor">
    <cofactor evidence="1">
        <name>FAD</name>
        <dbReference type="ChEBI" id="CHEBI:57692"/>
    </cofactor>
    <text evidence="1">Binds 4 FAD per tetramer. Each FAD binding site is formed by three monomers.</text>
</comment>
<keyword evidence="1 2" id="KW-0489">Methyltransferase</keyword>
<organism evidence="2 3">
    <name type="scientific">Desulfurispira natronophila</name>
    <dbReference type="NCBI Taxonomy" id="682562"/>
    <lineage>
        <taxon>Bacteria</taxon>
        <taxon>Pseudomonadati</taxon>
        <taxon>Chrysiogenota</taxon>
        <taxon>Chrysiogenia</taxon>
        <taxon>Chrysiogenales</taxon>
        <taxon>Chrysiogenaceae</taxon>
        <taxon>Desulfurispira</taxon>
    </lineage>
</organism>
<comment type="pathway">
    <text evidence="1">Pyrimidine metabolism; dTTP biosynthesis.</text>
</comment>
<keyword evidence="1" id="KW-0545">Nucleotide biosynthesis</keyword>
<keyword evidence="1" id="KW-0521">NADP</keyword>
<comment type="caution">
    <text evidence="2">The sequence shown here is derived from an EMBL/GenBank/DDBJ whole genome shotgun (WGS) entry which is preliminary data.</text>
</comment>
<evidence type="ECO:0000256" key="1">
    <source>
        <dbReference type="HAMAP-Rule" id="MF_01408"/>
    </source>
</evidence>
<dbReference type="GO" id="GO:0050797">
    <property type="term" value="F:thymidylate synthase (FAD) activity"/>
    <property type="evidence" value="ECO:0007669"/>
    <property type="project" value="UniProtKB-UniRule"/>
</dbReference>
<feature type="binding site" evidence="1">
    <location>
        <begin position="158"/>
        <end position="160"/>
    </location>
    <ligand>
        <name>FAD</name>
        <dbReference type="ChEBI" id="CHEBI:57692"/>
        <note>ligand shared between neighboring subunits</note>
    </ligand>
</feature>
<protein>
    <recommendedName>
        <fullName evidence="1">Flavin-dependent thymidylate synthase</fullName>
        <shortName evidence="1">FDTS</shortName>
        <ecNumber evidence="1">2.1.1.148</ecNumber>
    </recommendedName>
    <alternativeName>
        <fullName evidence="1">FAD-dependent thymidylate synthase</fullName>
    </alternativeName>
    <alternativeName>
        <fullName evidence="1">Thymidylate synthase ThyX</fullName>
        <shortName evidence="1">TS</shortName>
        <shortName evidence="1">TSase</shortName>
    </alternativeName>
</protein>
<dbReference type="GO" id="GO:0006231">
    <property type="term" value="P:dTMP biosynthetic process"/>
    <property type="evidence" value="ECO:0007669"/>
    <property type="project" value="UniProtKB-UniRule"/>
</dbReference>
<dbReference type="Pfam" id="PF02511">
    <property type="entry name" value="Thy1"/>
    <property type="match status" value="1"/>
</dbReference>
<dbReference type="PROSITE" id="PS51331">
    <property type="entry name" value="THYX"/>
    <property type="match status" value="1"/>
</dbReference>
<dbReference type="Proteomes" id="UP000528322">
    <property type="component" value="Unassembled WGS sequence"/>
</dbReference>
<dbReference type="GO" id="GO:0050660">
    <property type="term" value="F:flavin adenine dinucleotide binding"/>
    <property type="evidence" value="ECO:0007669"/>
    <property type="project" value="UniProtKB-UniRule"/>
</dbReference>
<feature type="binding site" evidence="1">
    <location>
        <begin position="79"/>
        <end position="82"/>
    </location>
    <ligand>
        <name>dUMP</name>
        <dbReference type="ChEBI" id="CHEBI:246422"/>
        <note>ligand shared between dimeric partners</note>
    </ligand>
</feature>
<feature type="active site" description="Involved in ionization of N3 of dUMP, leading to its activation" evidence="1">
    <location>
        <position position="169"/>
    </location>
</feature>
<dbReference type="InterPro" id="IPR003669">
    <property type="entry name" value="Thymidylate_synthase_ThyX"/>
</dbReference>
<evidence type="ECO:0000313" key="3">
    <source>
        <dbReference type="Proteomes" id="UP000528322"/>
    </source>
</evidence>
<dbReference type="GO" id="GO:0004799">
    <property type="term" value="F:thymidylate synthase activity"/>
    <property type="evidence" value="ECO:0007669"/>
    <property type="project" value="TreeGrafter"/>
</dbReference>
<keyword evidence="1" id="KW-0285">Flavoprotein</keyword>
<dbReference type="PANTHER" id="PTHR34934">
    <property type="entry name" value="FLAVIN-DEPENDENT THYMIDYLATE SYNTHASE"/>
    <property type="match status" value="1"/>
</dbReference>
<comment type="subunit">
    <text evidence="1">Homotetramer.</text>
</comment>
<keyword evidence="3" id="KW-1185">Reference proteome</keyword>
<comment type="function">
    <text evidence="1">Catalyzes the reductive methylation of 2'-deoxyuridine-5'-monophosphate (dUMP) to 2'-deoxythymidine-5'-monophosphate (dTMP) while utilizing 5,10-methylenetetrahydrofolate (mTHF) as the methyl donor, and NADPH and FADH(2) as the reductant.</text>
</comment>
<dbReference type="GO" id="GO:0032259">
    <property type="term" value="P:methylation"/>
    <property type="evidence" value="ECO:0007669"/>
    <property type="project" value="UniProtKB-KW"/>
</dbReference>
<dbReference type="HAMAP" id="MF_01408">
    <property type="entry name" value="ThyX"/>
    <property type="match status" value="1"/>
</dbReference>
<dbReference type="GO" id="GO:0070402">
    <property type="term" value="F:NADPH binding"/>
    <property type="evidence" value="ECO:0007669"/>
    <property type="project" value="TreeGrafter"/>
</dbReference>
<sequence>MKTTCRVRLLKYTPDPDGSVYSAARLCYSPAHIEELTCEDQAEKTRFVQKVRDLGHLSVFEHVSFTFAIEGISRACSHQLVRHRLASYSQQSQRYVKQAQFSYIEPESMATMPSDWFAEKMQQAHLWYQEALEAGVPAEDARFLLPNACETRLILTMNARELLLFFSLRCCERAQWEIRAMADAMLQQCREASPAIFSDAGPGCLRGPCPEGQKSCGRSSAVRQRLA</sequence>
<name>A0A7W8DGP2_9BACT</name>
<gene>
    <name evidence="1" type="primary">thyX</name>
    <name evidence="2" type="ORF">HNR37_000896</name>
</gene>
<proteinExistence type="inferred from homology"/>
<dbReference type="Gene3D" id="3.30.1360.170">
    <property type="match status" value="1"/>
</dbReference>
<dbReference type="GO" id="GO:0006235">
    <property type="term" value="P:dTTP biosynthetic process"/>
    <property type="evidence" value="ECO:0007669"/>
    <property type="project" value="UniProtKB-UniRule"/>
</dbReference>
<dbReference type="NCBIfam" id="TIGR02170">
    <property type="entry name" value="thyX"/>
    <property type="match status" value="1"/>
</dbReference>
<feature type="binding site" description="in other chain" evidence="1">
    <location>
        <position position="142"/>
    </location>
    <ligand>
        <name>dUMP</name>
        <dbReference type="ChEBI" id="CHEBI:246422"/>
        <note>ligand shared between dimeric partners</note>
    </ligand>
</feature>
<dbReference type="PANTHER" id="PTHR34934:SF1">
    <property type="entry name" value="FLAVIN-DEPENDENT THYMIDYLATE SYNTHASE"/>
    <property type="match status" value="1"/>
</dbReference>
<accession>A0A7W8DGP2</accession>
<comment type="similarity">
    <text evidence="1">Belongs to the thymidylate synthase ThyX family.</text>
</comment>
<keyword evidence="1 2" id="KW-0808">Transferase</keyword>
<dbReference type="CDD" id="cd20175">
    <property type="entry name" value="ThyX"/>
    <property type="match status" value="1"/>
</dbReference>
<reference evidence="2 3" key="1">
    <citation type="submission" date="2020-08" db="EMBL/GenBank/DDBJ databases">
        <title>Genomic Encyclopedia of Type Strains, Phase IV (KMG-IV): sequencing the most valuable type-strain genomes for metagenomic binning, comparative biology and taxonomic classification.</title>
        <authorList>
            <person name="Goeker M."/>
        </authorList>
    </citation>
    <scope>NUCLEOTIDE SEQUENCE [LARGE SCALE GENOMIC DNA]</scope>
    <source>
        <strain evidence="2 3">DSM 22071</strain>
    </source>
</reference>
<dbReference type="EC" id="2.1.1.148" evidence="1"/>
<comment type="catalytic activity">
    <reaction evidence="1">
        <text>dUMP + (6R)-5,10-methylene-5,6,7,8-tetrahydrofolate + NADPH + H(+) = dTMP + (6S)-5,6,7,8-tetrahydrofolate + NADP(+)</text>
        <dbReference type="Rhea" id="RHEA:29043"/>
        <dbReference type="ChEBI" id="CHEBI:15378"/>
        <dbReference type="ChEBI" id="CHEBI:15636"/>
        <dbReference type="ChEBI" id="CHEBI:57453"/>
        <dbReference type="ChEBI" id="CHEBI:57783"/>
        <dbReference type="ChEBI" id="CHEBI:58349"/>
        <dbReference type="ChEBI" id="CHEBI:63528"/>
        <dbReference type="ChEBI" id="CHEBI:246422"/>
        <dbReference type="EC" id="2.1.1.148"/>
    </reaction>
</comment>
<feature type="binding site" evidence="1">
    <location>
        <position position="90"/>
    </location>
    <ligand>
        <name>FAD</name>
        <dbReference type="ChEBI" id="CHEBI:57692"/>
        <note>ligand shared between neighboring subunits</note>
    </ligand>
</feature>
<dbReference type="InterPro" id="IPR036098">
    <property type="entry name" value="Thymidylate_synthase_ThyX_sf"/>
</dbReference>
<dbReference type="RefSeq" id="WP_183730523.1">
    <property type="nucleotide sequence ID" value="NZ_JACHID010000004.1"/>
</dbReference>
<dbReference type="AlphaFoldDB" id="A0A7W8DGP2"/>
<dbReference type="UniPathway" id="UPA00575"/>
<feature type="binding site" evidence="1">
    <location>
        <position position="58"/>
    </location>
    <ligand>
        <name>FAD</name>
        <dbReference type="ChEBI" id="CHEBI:57692"/>
        <note>ligand shared between neighboring subunits</note>
    </ligand>
</feature>
<feature type="binding site" description="in other chain" evidence="1">
    <location>
        <begin position="90"/>
        <end position="94"/>
    </location>
    <ligand>
        <name>dUMP</name>
        <dbReference type="ChEBI" id="CHEBI:246422"/>
        <note>ligand shared between dimeric partners</note>
    </ligand>
</feature>
<evidence type="ECO:0000313" key="2">
    <source>
        <dbReference type="EMBL" id="MBB5021584.1"/>
    </source>
</evidence>
<feature type="binding site" evidence="1">
    <location>
        <begin position="82"/>
        <end position="84"/>
    </location>
    <ligand>
        <name>FAD</name>
        <dbReference type="ChEBI" id="CHEBI:57692"/>
        <note>ligand shared between neighboring subunits</note>
    </ligand>
</feature>
<keyword evidence="1" id="KW-0274">FAD</keyword>
<dbReference type="EMBL" id="JACHID010000004">
    <property type="protein sequence ID" value="MBB5021584.1"/>
    <property type="molecule type" value="Genomic_DNA"/>
</dbReference>
<comment type="caution">
    <text evidence="1">Lacks conserved residue(s) required for the propagation of feature annotation.</text>
</comment>